<feature type="region of interest" description="Disordered" evidence="2">
    <location>
        <begin position="181"/>
        <end position="214"/>
    </location>
</feature>
<dbReference type="RefSeq" id="XP_043037475.1">
    <property type="nucleotide sequence ID" value="XM_043189039.1"/>
</dbReference>
<evidence type="ECO:0000259" key="4">
    <source>
        <dbReference type="Pfam" id="PF10342"/>
    </source>
</evidence>
<evidence type="ECO:0000313" key="6">
    <source>
        <dbReference type="Proteomes" id="UP000812287"/>
    </source>
</evidence>
<accession>A0A9P8AQH0</accession>
<dbReference type="AlphaFoldDB" id="A0A9P8AQH0"/>
<feature type="domain" description="Yeast cell wall synthesis Kre9/Knh1-like N-terminal" evidence="4">
    <location>
        <begin position="26"/>
        <end position="119"/>
    </location>
</feature>
<dbReference type="InterPro" id="IPR052982">
    <property type="entry name" value="SRP1/TIP1-like"/>
</dbReference>
<protein>
    <recommendedName>
        <fullName evidence="4">Yeast cell wall synthesis Kre9/Knh1-like N-terminal domain-containing protein</fullName>
    </recommendedName>
</protein>
<dbReference type="Proteomes" id="UP000812287">
    <property type="component" value="Unassembled WGS sequence"/>
</dbReference>
<sequence>MFSKLFTITVISAIIGAYADVVPTVPGPGDSYDEGDTCVIEWTGDKSSTTAWKDMAIELMTGSNTAMVHITTVATGQDGTADGSYNYTCPDVTPNSAIYFYQFTAPAAANTTWVTRFTIASTNGKSTTPTNSTQPDGSDIAWGTGALVDPSLAVAAPDFSSNSTSATYSASVMTTSTVQTTTEATSLAASDTTSTSTTEASAKSTNSNSAKTSNGAVNFGAQAWQALMVMGVSSVVFAILL</sequence>
<organism evidence="5 6">
    <name type="scientific">Guyanagaster necrorhizus</name>
    <dbReference type="NCBI Taxonomy" id="856835"/>
    <lineage>
        <taxon>Eukaryota</taxon>
        <taxon>Fungi</taxon>
        <taxon>Dikarya</taxon>
        <taxon>Basidiomycota</taxon>
        <taxon>Agaricomycotina</taxon>
        <taxon>Agaricomycetes</taxon>
        <taxon>Agaricomycetidae</taxon>
        <taxon>Agaricales</taxon>
        <taxon>Marasmiineae</taxon>
        <taxon>Physalacriaceae</taxon>
        <taxon>Guyanagaster</taxon>
    </lineage>
</organism>
<dbReference type="OrthoDB" id="2432613at2759"/>
<dbReference type="GeneID" id="66111336"/>
<keyword evidence="6" id="KW-1185">Reference proteome</keyword>
<dbReference type="EMBL" id="MU250542">
    <property type="protein sequence ID" value="KAG7443975.1"/>
    <property type="molecule type" value="Genomic_DNA"/>
</dbReference>
<dbReference type="InterPro" id="IPR018466">
    <property type="entry name" value="Kre9/Knh1-like_N"/>
</dbReference>
<evidence type="ECO:0000256" key="1">
    <source>
        <dbReference type="ARBA" id="ARBA00022729"/>
    </source>
</evidence>
<feature type="region of interest" description="Disordered" evidence="2">
    <location>
        <begin position="122"/>
        <end position="141"/>
    </location>
</feature>
<dbReference type="PANTHER" id="PTHR40633">
    <property type="entry name" value="MATRIX PROTEIN, PUTATIVE (AFU_ORTHOLOGUE AFUA_8G05410)-RELATED"/>
    <property type="match status" value="1"/>
</dbReference>
<name>A0A9P8AQH0_9AGAR</name>
<feature type="compositionally biased region" description="Polar residues" evidence="2">
    <location>
        <begin position="122"/>
        <end position="136"/>
    </location>
</feature>
<keyword evidence="1 3" id="KW-0732">Signal</keyword>
<feature type="compositionally biased region" description="Low complexity" evidence="2">
    <location>
        <begin position="181"/>
        <end position="213"/>
    </location>
</feature>
<evidence type="ECO:0000256" key="2">
    <source>
        <dbReference type="SAM" id="MobiDB-lite"/>
    </source>
</evidence>
<dbReference type="PANTHER" id="PTHR40633:SF1">
    <property type="entry name" value="GPI ANCHORED SERINE-THREONINE RICH PROTEIN (AFU_ORTHOLOGUE AFUA_1G03630)"/>
    <property type="match status" value="1"/>
</dbReference>
<reference evidence="5" key="1">
    <citation type="submission" date="2020-11" db="EMBL/GenBank/DDBJ databases">
        <title>Adaptations for nitrogen fixation in a non-lichenized fungal sporocarp promotes dispersal by wood-feeding termites.</title>
        <authorList>
            <consortium name="DOE Joint Genome Institute"/>
            <person name="Koch R.A."/>
            <person name="Yoon G."/>
            <person name="Arayal U."/>
            <person name="Lail K."/>
            <person name="Amirebrahimi M."/>
            <person name="Labutti K."/>
            <person name="Lipzen A."/>
            <person name="Riley R."/>
            <person name="Barry K."/>
            <person name="Henrissat B."/>
            <person name="Grigoriev I.V."/>
            <person name="Herr J.R."/>
            <person name="Aime M.C."/>
        </authorList>
    </citation>
    <scope>NUCLEOTIDE SEQUENCE</scope>
    <source>
        <strain evidence="5">MCA 3950</strain>
    </source>
</reference>
<evidence type="ECO:0000313" key="5">
    <source>
        <dbReference type="EMBL" id="KAG7443975.1"/>
    </source>
</evidence>
<proteinExistence type="predicted"/>
<evidence type="ECO:0000256" key="3">
    <source>
        <dbReference type="SAM" id="SignalP"/>
    </source>
</evidence>
<comment type="caution">
    <text evidence="5">The sequence shown here is derived from an EMBL/GenBank/DDBJ whole genome shotgun (WGS) entry which is preliminary data.</text>
</comment>
<feature type="signal peptide" evidence="3">
    <location>
        <begin position="1"/>
        <end position="19"/>
    </location>
</feature>
<feature type="chain" id="PRO_5040324001" description="Yeast cell wall synthesis Kre9/Knh1-like N-terminal domain-containing protein" evidence="3">
    <location>
        <begin position="20"/>
        <end position="241"/>
    </location>
</feature>
<gene>
    <name evidence="5" type="ORF">BT62DRAFT_971781</name>
</gene>
<dbReference type="Pfam" id="PF10342">
    <property type="entry name" value="Kre9_KNH"/>
    <property type="match status" value="1"/>
</dbReference>